<feature type="compositionally biased region" description="Acidic residues" evidence="1">
    <location>
        <begin position="394"/>
        <end position="405"/>
    </location>
</feature>
<accession>A0A0D8BAJ0</accession>
<feature type="compositionally biased region" description="Polar residues" evidence="1">
    <location>
        <begin position="670"/>
        <end position="684"/>
    </location>
</feature>
<keyword evidence="3" id="KW-1185">Reference proteome</keyword>
<feature type="compositionally biased region" description="Basic and acidic residues" evidence="1">
    <location>
        <begin position="1812"/>
        <end position="1826"/>
    </location>
</feature>
<gene>
    <name evidence="2" type="ORF">FF36_05286</name>
</gene>
<evidence type="ECO:0000313" key="3">
    <source>
        <dbReference type="Proteomes" id="UP000032545"/>
    </source>
</evidence>
<feature type="compositionally biased region" description="Low complexity" evidence="1">
    <location>
        <begin position="163"/>
        <end position="178"/>
    </location>
</feature>
<feature type="region of interest" description="Disordered" evidence="1">
    <location>
        <begin position="383"/>
        <end position="405"/>
    </location>
</feature>
<dbReference type="PANTHER" id="PTHR24216:SF65">
    <property type="entry name" value="PAXILLIN-LIKE PROTEIN 1"/>
    <property type="match status" value="1"/>
</dbReference>
<dbReference type="Proteomes" id="UP000032545">
    <property type="component" value="Unassembled WGS sequence"/>
</dbReference>
<feature type="region of interest" description="Disordered" evidence="1">
    <location>
        <begin position="1777"/>
        <end position="1887"/>
    </location>
</feature>
<dbReference type="EMBL" id="JYFN01000061">
    <property type="protein sequence ID" value="KJE20387.1"/>
    <property type="molecule type" value="Genomic_DNA"/>
</dbReference>
<reference evidence="3" key="1">
    <citation type="submission" date="2015-02" db="EMBL/GenBank/DDBJ databases">
        <title>Draft Genome of Frankia sp. CpI1-S.</title>
        <authorList>
            <person name="Oshone R.T."/>
            <person name="Ngom M."/>
            <person name="Ghodhbane-Gtari F."/>
            <person name="Gtari M."/>
            <person name="Morris K."/>
            <person name="Thomas K."/>
            <person name="Sen A."/>
            <person name="Tisa L.S."/>
        </authorList>
    </citation>
    <scope>NUCLEOTIDE SEQUENCE [LARGE SCALE GENOMIC DNA]</scope>
    <source>
        <strain evidence="3">CpI1-S</strain>
    </source>
</reference>
<organism evidence="2 3">
    <name type="scientific">Frankia torreyi</name>
    <dbReference type="NCBI Taxonomy" id="1856"/>
    <lineage>
        <taxon>Bacteria</taxon>
        <taxon>Bacillati</taxon>
        <taxon>Actinomycetota</taxon>
        <taxon>Actinomycetes</taxon>
        <taxon>Frankiales</taxon>
        <taxon>Frankiaceae</taxon>
        <taxon>Frankia</taxon>
    </lineage>
</organism>
<evidence type="ECO:0000313" key="2">
    <source>
        <dbReference type="EMBL" id="KJE20387.1"/>
    </source>
</evidence>
<feature type="region of interest" description="Disordered" evidence="1">
    <location>
        <begin position="1610"/>
        <end position="1630"/>
    </location>
</feature>
<feature type="region of interest" description="Disordered" evidence="1">
    <location>
        <begin position="1496"/>
        <end position="1521"/>
    </location>
</feature>
<proteinExistence type="predicted"/>
<feature type="compositionally biased region" description="Low complexity" evidence="1">
    <location>
        <begin position="1847"/>
        <end position="1857"/>
    </location>
</feature>
<feature type="region of interest" description="Disordered" evidence="1">
    <location>
        <begin position="670"/>
        <end position="692"/>
    </location>
</feature>
<feature type="compositionally biased region" description="Low complexity" evidence="1">
    <location>
        <begin position="198"/>
        <end position="207"/>
    </location>
</feature>
<feature type="compositionally biased region" description="Low complexity" evidence="1">
    <location>
        <begin position="258"/>
        <end position="273"/>
    </location>
</feature>
<feature type="compositionally biased region" description="Pro residues" evidence="1">
    <location>
        <begin position="1831"/>
        <end position="1846"/>
    </location>
</feature>
<sequence>RAARSGQYRALSAWQVLAPVLARRLAAVGLPPGAVGHETHTRGAGPTSGPMQVDGSAASWEAWERRRVSIWLAEDPTVRPPALRPPAIPAPAPEGPESADAITYASTLRLGQQSAPPMVAPVPRPVEPVSPPVEMTPLEPAATPLEPAALLPEPAVLQVGSTSSSVESAPEPVESAQPEAVLPVVDAVPPAVATPAAPRAFGFSSPESPAPESPETSSSDPALPFDESDLPGLLASPPLEPPRLFDDSAADSTHGEESPPVDGDGVPGPVSPVADLSVYESDAGESDSADSDAGSLAPVNVEDLAVRVDSGRGLVVGEGMAGLAEGLVGQPHVTSVFLPRTEDGELGVASRAGGEVVPVTLEVLRAMLAAAGWRGGPVQVWAPSGPAATAADQNDTDSDSDFDEDPEFSRLVNQLRAFSRNPARWFLLPTEFWLPEQGASQRVVEGRLTAQPGRSGRAWREVRARHIPGESLRVPSWLSVAEDGSLALAEIESPMEWNGVLASVTLADYLDQLPLLQALNRANTGVLDVVLPSHEGGVGMTRPDGTRVRFRDDFEDDPGDGVAGPTFAEFLQRELGDVRHFRALRLWTAGGPGRSERMLERFAASTGLEVLVLDASSHGAFDGAGPRSVDGQGRPTPWRVIGPLADQGASRWESVDGVARPRRDDAVVRTSTGLIQQGSDSSPENVRESPNRDDLYDVRNFRVRRNAAGEPEFMIGRRDGTFYARSPVEMVEFFERHGWNPGRQPLVVAEPLDTYGSDPDWLITLRQEAWRQVGAAAGAFVFAPALDNDVLIAAGLHARVAQRRGRARGARGVWDVLHAPADRPVPLVTDPLGRLWAPDAPAWLQMTGNGLAAPTEVTAQRNLMQYLRPSLGYPPGVFALDLPLLPDGGLGVTLGDGSVRPLAEIGTETVVAAAEAARREPFGTVVLWTPPPDSAAADQNFARDTESLAAAFGRSVVRIQFGMDPFVSRDVPGGPAVRPENRARGVGETGARPLELNIVRPPTGRGIPSYLTIDGRSQLVESITDNHGVQSFESGALLFGASSSDPAARAEIASWYKNLHAMPPVAGGLPLVVVHTSPSDEPSWRPERLDPLDAETVNAFLRNAFLQPGQEALPASPIRLITTRVGGNRALLERFAAEISAAHDGQPVYVGHNATFVEDLQDFSAESWVPIIAEAGSEAAGGGHPPVVDWIQDSMTNVLVPVDHSFERPESDASEWYLADASAADLLAVPLIDGHGVYGVDLRSVDDGERGPTPRRRPGRFLVLADGHRDVVVGHHPSIGTLRIPPEQLAAIILAQAPPGFTGAVYLGVGGLDEPPGLRRPRPVSTGYAALLRGELGLPVYATHRDEPDFDTDGIWQEAPRLRWSPLIGEFTASGMNLLSADLAWSTTDLAVETRQLIDMAREAGAFPVVIGSEFDGRLVLTSRRGLEPAAPRPLARLLRAEMDRMGVAADQRVTFIAVPVQPTQGAGWEARAERFITEAATHLLAAPAIRPAELAQEPPSYRGPGTVMRSGPGGHSRVVPVPRGTPNDEEGLLTAVLHSAARQHPEHDLAELYALLRTAPGPVAGAIQAELGKAVLDEAVLDEVVLGEAELGKAALGKAALGEAVPGEAVPGEAVPDAPAAGGERSNDRSVATTIVELLSDAEVAGLVPEEEWDPRGAREVVTEALAERPDHPMWERVADLSAQSPRGRRRAEVVTAVREQARVLGHVPSVAQVLGAAMRGDSPYGGGLVAVFGRDVVPGLLGVPVAWVSGDTVEAGPAEVVRVYEHPDWDTSLSRYHGVEPLGQGQEVPSLASPTGEEPNPPASAAAVRDAVEAARRIVRDRLTRLRSTPPPTPSLDPPGPVQPSGPVQPASPQQTDAAQPSDLAARPEPEVGQPTSVAGPAVGTVSADGRDFRILRVTGDGLCYFTSVIVGARDQAPGSPVARMTVQRLREHTHAWFTGPAGEELRIALDLPELGGGPARVVRELARGLGLPGLHFVLGGLEALRDWGKTPRSRRDRGEAARLLNDLERSVTREPTDDVWNRLLLVSPLLASLGPRGQFVGMTVSDLVALAIRDAAWWQTPFFDRVPEIVAQAIDLDVVIATTGSAGLTGSNHLHPPSSDESRASVYVQYNGVDHYQAMAHVPTAETVGGQTEPAGSDGARDGDRVRPRPMVEMADFAVRADPGRGLVVARGMEAVAEGLVGQPYVTTVLLPRTGDGALAARPRAGGAPVRLSSEVLRDMLTAAGWRGGPVQVWASDGPPVGSPQWWAQLVLAPPRTAALRRQAQGFAADLRAEFWLPEEGVAQEVVGGRLTARYGLEGGWNLVRPETVAHRGVVTPPVWLAPEDSGSLAPAPLRPVVWSTGMASLTLPEYLDSLPRLQQLARADEAGRVAGVFDLVLPSHEGGLGMTMADGSRSPLVEDVDDEYRIGPRLPSLSDLLTSGGWTNDGLHRRDLRVWTPGGPGRSERNLQRFARIREVEVLVLDENSHGALDDATAGLRAVDDQGRPTQWRVLGALAAQDASKWVSENGVARRRQDDAVVRTRTGLTAAQPAAYLSAMNHRADLAARDDVFEVRGFDVRSNQAGEPEFVIERLDGTSHVMSPTQMPAYLEGHGWRRGQPLVVAENLPGVESDGNGEAPPVGRRAWAQVGAAADVFVFAPPSGVDVTSIGNHTALADGGGSWEVLHRPAGRPDPLVTDSAGRLWAADAPAWLRMTSNGLTAPTADMMRDHRYQYELRAEGLPANAFMLDFPLLPDGRLGVALGDGSVRSVEEIGVDEIVAQAEAGRDTPIEIVMLWTAAPTVDAHYQAFVRDADRLAAAFGREFHRSGPGHDVREFAESRRGINFMQLILEGRGEEILQRLVGTRPADE</sequence>
<evidence type="ECO:0008006" key="4">
    <source>
        <dbReference type="Google" id="ProtNLM"/>
    </source>
</evidence>
<protein>
    <recommendedName>
        <fullName evidence="4">OTU domain-containing protein</fullName>
    </recommendedName>
</protein>
<dbReference type="PANTHER" id="PTHR24216">
    <property type="entry name" value="PAXILLIN-RELATED"/>
    <property type="match status" value="1"/>
</dbReference>
<evidence type="ECO:0000256" key="1">
    <source>
        <dbReference type="SAM" id="MobiDB-lite"/>
    </source>
</evidence>
<feature type="region of interest" description="Disordered" evidence="1">
    <location>
        <begin position="159"/>
        <end position="178"/>
    </location>
</feature>
<name>A0A0D8BAJ0_9ACTN</name>
<feature type="non-terminal residue" evidence="2">
    <location>
        <position position="1"/>
    </location>
</feature>
<reference evidence="2 3" key="2">
    <citation type="journal article" date="2016" name="Genome Announc.">
        <title>Permanent Draft Genome Sequences for Two Variants of Frankia sp. Strain CpI1, the First Frankia Strain Isolated from Root Nodules of Comptonia peregrina.</title>
        <authorList>
            <person name="Oshone R."/>
            <person name="Hurst S.G.IV."/>
            <person name="Abebe-Akele F."/>
            <person name="Simpson S."/>
            <person name="Morris K."/>
            <person name="Thomas W.K."/>
            <person name="Tisa L.S."/>
        </authorList>
    </citation>
    <scope>NUCLEOTIDE SEQUENCE [LARGE SCALE GENOMIC DNA]</scope>
    <source>
        <strain evidence="3">CpI1-S</strain>
    </source>
</reference>
<dbReference type="PATRIC" id="fig|1502723.3.peg.5696"/>
<comment type="caution">
    <text evidence="2">The sequence shown here is derived from an EMBL/GenBank/DDBJ whole genome shotgun (WGS) entry which is preliminary data.</text>
</comment>
<feature type="region of interest" description="Disordered" evidence="1">
    <location>
        <begin position="198"/>
        <end position="274"/>
    </location>
</feature>